<name>A0ABT9HZ13_9GAMM</name>
<keyword evidence="2" id="KW-0812">Transmembrane</keyword>
<organism evidence="6 7">
    <name type="scientific">Rheinheimera baltica</name>
    <dbReference type="NCBI Taxonomy" id="67576"/>
    <lineage>
        <taxon>Bacteria</taxon>
        <taxon>Pseudomonadati</taxon>
        <taxon>Pseudomonadota</taxon>
        <taxon>Gammaproteobacteria</taxon>
        <taxon>Chromatiales</taxon>
        <taxon>Chromatiaceae</taxon>
        <taxon>Rheinheimera</taxon>
    </lineage>
</organism>
<keyword evidence="3" id="KW-1133">Transmembrane helix</keyword>
<proteinExistence type="predicted"/>
<dbReference type="PANTHER" id="PTHR36985">
    <property type="entry name" value="TRANSLOCATION AND ASSEMBLY MODULE SUBUNIT TAMB"/>
    <property type="match status" value="1"/>
</dbReference>
<gene>
    <name evidence="6" type="ORF">ORJ04_10455</name>
</gene>
<evidence type="ECO:0000256" key="4">
    <source>
        <dbReference type="ARBA" id="ARBA00023136"/>
    </source>
</evidence>
<keyword evidence="7" id="KW-1185">Reference proteome</keyword>
<evidence type="ECO:0000256" key="1">
    <source>
        <dbReference type="ARBA" id="ARBA00004167"/>
    </source>
</evidence>
<evidence type="ECO:0000256" key="3">
    <source>
        <dbReference type="ARBA" id="ARBA00022989"/>
    </source>
</evidence>
<reference evidence="6 7" key="1">
    <citation type="submission" date="2022-11" db="EMBL/GenBank/DDBJ databases">
        <title>Viruses from the air-sea interface of a natural surface slick.</title>
        <authorList>
            <person name="Rahlff J."/>
            <person name="Holmfeldt K."/>
        </authorList>
    </citation>
    <scope>NUCLEOTIDE SEQUENCE [LARGE SCALE GENOMIC DNA]</scope>
    <source>
        <strain evidence="6 7">SMS4</strain>
    </source>
</reference>
<dbReference type="Pfam" id="PF04357">
    <property type="entry name" value="TamB"/>
    <property type="match status" value="1"/>
</dbReference>
<feature type="domain" description="Translocation and assembly module TamB C-terminal" evidence="5">
    <location>
        <begin position="924"/>
        <end position="1260"/>
    </location>
</feature>
<dbReference type="RefSeq" id="WP_305975699.1">
    <property type="nucleotide sequence ID" value="NZ_JAPJDZ010000023.1"/>
</dbReference>
<keyword evidence="4" id="KW-0472">Membrane</keyword>
<evidence type="ECO:0000313" key="6">
    <source>
        <dbReference type="EMBL" id="MDP5136370.1"/>
    </source>
</evidence>
<comment type="caution">
    <text evidence="6">The sequence shown here is derived from an EMBL/GenBank/DDBJ whole genome shotgun (WGS) entry which is preliminary data.</text>
</comment>
<dbReference type="PANTHER" id="PTHR36985:SF1">
    <property type="entry name" value="TRANSLOCATION AND ASSEMBLY MODULE SUBUNIT TAMB"/>
    <property type="match status" value="1"/>
</dbReference>
<dbReference type="InterPro" id="IPR007452">
    <property type="entry name" value="TamB_C"/>
</dbReference>
<sequence>MSWQRTTHLTRRSLKWMHWTVVLPILLLLLLVASLLFSAPGLRLNLWLAEHLVEGFTVESSSGSLLGGHVLHNIRFQQNNIEFTLQRSALQINSRCLLSLSACVERLSLSGLTLTVLANDSTTNDGTFKEEAPSTAATIPSLWLPFPLTITQFTVDDAIVTTPSMQLTWQGFNTGLAAWGDKIQLSRPTFEQVRLTLPEQPKTPDTVPFRYQPLVLPELTMPMRLFIDHFTVRDATLVQQGRKQHLTELSLSLQWQQQQLQILQLDAFHTDATLHANAAVTTTGPYSLQADVRLLLTNADLNGQQLSLTANGDLATLNLSARSTGPVAATLDATLNLLQPDLPHQLKVYSEKVQWPIVSSQPDIVLQGTEFALHGDLQRSLFSGHTDAIANSAPNVNAEFAGTAGLNGVEIEQLLLKTLDGQITTSAHLDWQNGIQWQGQATVKQVKPGAYWPEYSGLLNGSMHFTGQLTADNSWQIALNQLKLDGTLRDYIFNLDGTFYAEDSSGTGDYQFSTPGLTLRHADNAVSVQGRLQQDWQLQINVDIPDLKQSLNAAGGAVDGQFTLSGPRAQPKFNGALNIDNLLWQDLSITQLSLTSDIWLDNARKYNAIISIDASDAKYQHQLLQQFSLTLNGNEQQHQLNMALISQEHQAELALAGSLSSDQQHWQGELLQAKINSLLGAWQLQKTAPMQFSLQQQRFELAAHCWQQQDSNICLTKPLSISESKFDLALHITEFDLDTLAELMPYGTALNGDINAQLTANWQKNSLPKATLNLTGKAGGFSQQLDKPLRLDWRQLTLSSALANDNINNTLHINFNDESTLNSDVKISGLQQGSRQLQGELKLRQFTLQFLQPLLGELTELSGVLSSDIKLAGNVDTPEVTGDINLSQGRIKGKLAPADIDNAEIALTFAGQEAKMAGLLDTPSGRIDITGSASWQQLSDWQASVNIKGDTLKLQVPQARLQLAPDLTLHASPQLTRLTGTVNIPTATININSLPKEAIELSDDVILVDTQLQPLPQNAKSTFMFETDINVLLGNNVKLSAFGLKTLLNGNLRVRQQAQQPLLVHGDVNLRNGTFRAYGQDLLIRKGKMTFNGPSDQPFLNIEAIRNPENMEDDVIAGIRVNGSVDDLSVAIFSEPAKAQANALSYLLLGRDMESGSGSSGNAITTSLIGMTLASSSKVVGEIGEAFGLQDLTLDTAGAGDDSKVTVSGYLSRDLQVKYGYGIFNAVGEFTLRYRVMRRLYLEAVSGLDEAVDLLYKFEFD</sequence>
<evidence type="ECO:0000259" key="5">
    <source>
        <dbReference type="Pfam" id="PF04357"/>
    </source>
</evidence>
<dbReference type="Proteomes" id="UP001231109">
    <property type="component" value="Unassembled WGS sequence"/>
</dbReference>
<evidence type="ECO:0000313" key="7">
    <source>
        <dbReference type="Proteomes" id="UP001231109"/>
    </source>
</evidence>
<evidence type="ECO:0000256" key="2">
    <source>
        <dbReference type="ARBA" id="ARBA00022692"/>
    </source>
</evidence>
<accession>A0ABT9HZ13</accession>
<protein>
    <submittedName>
        <fullName evidence="6">Translocation/assembly module TamB</fullName>
    </submittedName>
</protein>
<comment type="subcellular location">
    <subcellularLocation>
        <location evidence="1">Membrane</location>
        <topology evidence="1">Single-pass membrane protein</topology>
    </subcellularLocation>
</comment>
<dbReference type="EMBL" id="JAPJDZ010000023">
    <property type="protein sequence ID" value="MDP5136370.1"/>
    <property type="molecule type" value="Genomic_DNA"/>
</dbReference>